<evidence type="ECO:0000313" key="2">
    <source>
        <dbReference type="Proteomes" id="UP000014523"/>
    </source>
</evidence>
<accession>A0A829HCY2</accession>
<sequence length="94" mass="10855">MYFLTSPLNAADLEKCAGIEYTADTMMTFHQMGSDVEKAKDTYAKLFKEKSEIFNKIVDEAKNSPVYADEKEAENAIENFKSKWKKYCLEHNID</sequence>
<comment type="caution">
    <text evidence="1">The sequence shown here is derived from an EMBL/GenBank/DDBJ whole genome shotgun (WGS) entry which is preliminary data.</text>
</comment>
<keyword evidence="2" id="KW-1185">Reference proteome</keyword>
<organism evidence="1 2">
    <name type="scientific">Acinetobacter gyllenbergii CIP 110306 = MTCC 11365</name>
    <dbReference type="NCBI Taxonomy" id="1217657"/>
    <lineage>
        <taxon>Bacteria</taxon>
        <taxon>Pseudomonadati</taxon>
        <taxon>Pseudomonadota</taxon>
        <taxon>Gammaproteobacteria</taxon>
        <taxon>Moraxellales</taxon>
        <taxon>Moraxellaceae</taxon>
        <taxon>Acinetobacter</taxon>
    </lineage>
</organism>
<reference evidence="1 2" key="1">
    <citation type="submission" date="2013-06" db="EMBL/GenBank/DDBJ databases">
        <title>The Genome Sequence of Acinetobacter gyllenbergii CIP 110306.</title>
        <authorList>
            <consortium name="The Broad Institute Genome Sequencing Platform"/>
            <consortium name="The Broad Institute Genome Sequencing Center for Infectious Disease"/>
            <person name="Cerqueira G."/>
            <person name="Feldgarden M."/>
            <person name="Courvalin P."/>
            <person name="Perichon B."/>
            <person name="Grillot-Courvalin C."/>
            <person name="Clermont D."/>
            <person name="Rocha E."/>
            <person name="Yoon E.-J."/>
            <person name="Nemec A."/>
            <person name="Young S.K."/>
            <person name="Zeng Q."/>
            <person name="Gargeya S."/>
            <person name="Fitzgerald M."/>
            <person name="Abouelleil A."/>
            <person name="Alvarado L."/>
            <person name="Berlin A.M."/>
            <person name="Chapman S.B."/>
            <person name="Dewar J."/>
            <person name="Goldberg J."/>
            <person name="Griggs A."/>
            <person name="Gujja S."/>
            <person name="Hansen M."/>
            <person name="Howarth C."/>
            <person name="Imamovic A."/>
            <person name="Larimer J."/>
            <person name="McCowan C."/>
            <person name="Murphy C."/>
            <person name="Pearson M."/>
            <person name="Priest M."/>
            <person name="Roberts A."/>
            <person name="Saif S."/>
            <person name="Shea T."/>
            <person name="Sykes S."/>
            <person name="Wortman J."/>
            <person name="Nusbaum C."/>
            <person name="Birren B."/>
        </authorList>
    </citation>
    <scope>NUCLEOTIDE SEQUENCE [LARGE SCALE GENOMIC DNA]</scope>
    <source>
        <strain evidence="1 2">CIP 110306</strain>
    </source>
</reference>
<protein>
    <submittedName>
        <fullName evidence="1">Uncharacterized protein</fullName>
    </submittedName>
</protein>
<name>A0A829HCY2_9GAMM</name>
<dbReference type="EMBL" id="ATGG01000033">
    <property type="protein sequence ID" value="EPF74401.1"/>
    <property type="molecule type" value="Genomic_DNA"/>
</dbReference>
<evidence type="ECO:0000313" key="1">
    <source>
        <dbReference type="EMBL" id="EPF74401.1"/>
    </source>
</evidence>
<dbReference type="AlphaFoldDB" id="A0A829HCY2"/>
<gene>
    <name evidence="1" type="ORF">F957_03497</name>
</gene>
<proteinExistence type="predicted"/>
<dbReference type="Proteomes" id="UP000014523">
    <property type="component" value="Unassembled WGS sequence"/>
</dbReference>